<dbReference type="CDD" id="cd07792">
    <property type="entry name" value="ASKHA_NBD_FGGY_GK1-3-like"/>
    <property type="match status" value="1"/>
</dbReference>
<dbReference type="FunFam" id="3.30.420.40:FF:000086">
    <property type="entry name" value="Glycerol kinase"/>
    <property type="match status" value="1"/>
</dbReference>
<evidence type="ECO:0000256" key="10">
    <source>
        <dbReference type="RuleBase" id="RU003733"/>
    </source>
</evidence>
<name>A0A9P0DAZ7_PHACE</name>
<evidence type="ECO:0000256" key="1">
    <source>
        <dbReference type="ARBA" id="ARBA00005190"/>
    </source>
</evidence>
<keyword evidence="8" id="KW-0067">ATP-binding</keyword>
<dbReference type="OrthoDB" id="5422795at2759"/>
<dbReference type="InterPro" id="IPR018484">
    <property type="entry name" value="FGGY_N"/>
</dbReference>
<gene>
    <name evidence="14" type="ORF">PHAECO_LOCUS3421</name>
</gene>
<keyword evidence="6 10" id="KW-0418">Kinase</keyword>
<dbReference type="Pfam" id="PF02782">
    <property type="entry name" value="FGGY_C"/>
    <property type="match status" value="1"/>
</dbReference>
<dbReference type="PANTHER" id="PTHR10196">
    <property type="entry name" value="SUGAR KINASE"/>
    <property type="match status" value="1"/>
</dbReference>
<dbReference type="GO" id="GO:0004370">
    <property type="term" value="F:glycerol kinase activity"/>
    <property type="evidence" value="ECO:0007669"/>
    <property type="project" value="UniProtKB-EC"/>
</dbReference>
<keyword evidence="15" id="KW-1185">Reference proteome</keyword>
<keyword evidence="11" id="KW-1133">Transmembrane helix</keyword>
<keyword evidence="4 10" id="KW-0808">Transferase</keyword>
<keyword evidence="5" id="KW-0547">Nucleotide-binding</keyword>
<evidence type="ECO:0000313" key="15">
    <source>
        <dbReference type="Proteomes" id="UP001153737"/>
    </source>
</evidence>
<dbReference type="Pfam" id="PF00370">
    <property type="entry name" value="FGGY_N"/>
    <property type="match status" value="1"/>
</dbReference>
<dbReference type="NCBIfam" id="NF000756">
    <property type="entry name" value="PRK00047.1"/>
    <property type="match status" value="1"/>
</dbReference>
<dbReference type="PIRSF" id="PIRSF000538">
    <property type="entry name" value="GlpK"/>
    <property type="match status" value="1"/>
</dbReference>
<feature type="transmembrane region" description="Helical" evidence="11">
    <location>
        <begin position="529"/>
        <end position="550"/>
    </location>
</feature>
<evidence type="ECO:0000256" key="5">
    <source>
        <dbReference type="ARBA" id="ARBA00022741"/>
    </source>
</evidence>
<dbReference type="SUPFAM" id="SSF53067">
    <property type="entry name" value="Actin-like ATPase domain"/>
    <property type="match status" value="2"/>
</dbReference>
<dbReference type="EMBL" id="OU896719">
    <property type="protein sequence ID" value="CAH1119645.1"/>
    <property type="molecule type" value="Genomic_DNA"/>
</dbReference>
<dbReference type="GO" id="GO:0006071">
    <property type="term" value="P:glycerol metabolic process"/>
    <property type="evidence" value="ECO:0007669"/>
    <property type="project" value="UniProtKB-KW"/>
</dbReference>
<evidence type="ECO:0000256" key="2">
    <source>
        <dbReference type="ARBA" id="ARBA00009156"/>
    </source>
</evidence>
<dbReference type="InterPro" id="IPR018485">
    <property type="entry name" value="FGGY_C"/>
</dbReference>
<evidence type="ECO:0000259" key="12">
    <source>
        <dbReference type="Pfam" id="PF00370"/>
    </source>
</evidence>
<protein>
    <recommendedName>
        <fullName evidence="3">glycerol kinase</fullName>
        <ecNumber evidence="3">2.7.1.30</ecNumber>
    </recommendedName>
    <alternativeName>
        <fullName evidence="9">ATP:glycerol 3-phosphotransferase</fullName>
    </alternativeName>
</protein>
<dbReference type="PANTHER" id="PTHR10196:SF40">
    <property type="entry name" value="GLYCEROL KINASE"/>
    <property type="match status" value="1"/>
</dbReference>
<evidence type="ECO:0000313" key="14">
    <source>
        <dbReference type="EMBL" id="CAH1119645.1"/>
    </source>
</evidence>
<dbReference type="NCBIfam" id="TIGR01311">
    <property type="entry name" value="glycerol_kin"/>
    <property type="match status" value="1"/>
</dbReference>
<accession>A0A9P0DAZ7</accession>
<dbReference type="InterPro" id="IPR018483">
    <property type="entry name" value="Carb_kinase_FGGY_CS"/>
</dbReference>
<comment type="pathway">
    <text evidence="1">Polyol metabolism; glycerol degradation via glycerol kinase pathway; sn-glycerol 3-phosphate from glycerol: step 1/1.</text>
</comment>
<dbReference type="InterPro" id="IPR000577">
    <property type="entry name" value="Carb_kinase_FGGY"/>
</dbReference>
<dbReference type="GO" id="GO:0046167">
    <property type="term" value="P:glycerol-3-phosphate biosynthetic process"/>
    <property type="evidence" value="ECO:0007669"/>
    <property type="project" value="TreeGrafter"/>
</dbReference>
<dbReference type="FunFam" id="3.30.420.40:FF:000108">
    <property type="entry name" value="Glycerol kinase, glycosomal"/>
    <property type="match status" value="1"/>
</dbReference>
<organism evidence="14 15">
    <name type="scientific">Phaedon cochleariae</name>
    <name type="common">Mustard beetle</name>
    <dbReference type="NCBI Taxonomy" id="80249"/>
    <lineage>
        <taxon>Eukaryota</taxon>
        <taxon>Metazoa</taxon>
        <taxon>Ecdysozoa</taxon>
        <taxon>Arthropoda</taxon>
        <taxon>Hexapoda</taxon>
        <taxon>Insecta</taxon>
        <taxon>Pterygota</taxon>
        <taxon>Neoptera</taxon>
        <taxon>Endopterygota</taxon>
        <taxon>Coleoptera</taxon>
        <taxon>Polyphaga</taxon>
        <taxon>Cucujiformia</taxon>
        <taxon>Chrysomeloidea</taxon>
        <taxon>Chrysomelidae</taxon>
        <taxon>Chrysomelinae</taxon>
        <taxon>Chrysomelini</taxon>
        <taxon>Phaedon</taxon>
    </lineage>
</organism>
<evidence type="ECO:0000259" key="13">
    <source>
        <dbReference type="Pfam" id="PF02782"/>
    </source>
</evidence>
<dbReference type="AlphaFoldDB" id="A0A9P0DAZ7"/>
<feature type="domain" description="Carbohydrate kinase FGGY N-terminal" evidence="12">
    <location>
        <begin position="17"/>
        <end position="269"/>
    </location>
</feature>
<feature type="domain" description="Carbohydrate kinase FGGY C-terminal" evidence="13">
    <location>
        <begin position="285"/>
        <end position="469"/>
    </location>
</feature>
<comment type="similarity">
    <text evidence="2 10">Belongs to the FGGY kinase family.</text>
</comment>
<reference evidence="14" key="1">
    <citation type="submission" date="2022-01" db="EMBL/GenBank/DDBJ databases">
        <authorList>
            <person name="King R."/>
        </authorList>
    </citation>
    <scope>NUCLEOTIDE SEQUENCE</scope>
</reference>
<dbReference type="PROSITE" id="PS00445">
    <property type="entry name" value="FGGY_KINASES_2"/>
    <property type="match status" value="1"/>
</dbReference>
<dbReference type="Proteomes" id="UP001153737">
    <property type="component" value="Chromosome 13"/>
</dbReference>
<dbReference type="InterPro" id="IPR005999">
    <property type="entry name" value="Glycerol_kin"/>
</dbReference>
<dbReference type="GO" id="GO:0006641">
    <property type="term" value="P:triglyceride metabolic process"/>
    <property type="evidence" value="ECO:0007669"/>
    <property type="project" value="TreeGrafter"/>
</dbReference>
<proteinExistence type="inferred from homology"/>
<dbReference type="InterPro" id="IPR043129">
    <property type="entry name" value="ATPase_NBD"/>
</dbReference>
<evidence type="ECO:0000256" key="9">
    <source>
        <dbReference type="ARBA" id="ARBA00043149"/>
    </source>
</evidence>
<evidence type="ECO:0000256" key="4">
    <source>
        <dbReference type="ARBA" id="ARBA00022679"/>
    </source>
</evidence>
<sequence length="558" mass="61686">MMLNRGSFSDQSVEPLIGVIDAGTRTVKFCVFRTEHTKEVARYTVDIATHTPEEGWSEQDPKEILSAIRTCMEEVVKSLGHQANHIVTLGITNQRETTIVWDKTTGEPLYNAIVWNDIRTDSTVDLILSKVPDGNTNYFKSICGLPISPYFSAFKLKWLMHYIPKVKKAVKAKKCLFGTVDTWILWNLTGGVNGGKHYTDVTNASRTFLMNIDLLNWDPQLLHAFNIPVHVLPEIKSSSEKYGCIAEGFPLEGVTISGILGNQQASLVGQRCLKEGQAKNTYRSGCFLLYNTGTSKVSTQGLVTTVAYKFGNSPTVYALEGSVAVAGAAIKWLRDNMGFIQDVQKDTESLAQEVFNTGDVYFVPAFKGLYAPYWRKDARGIICGLTAFSTKQHIVRAALEAVCFQTRDILESMKKDCGIPLSKLHVDGKMTANNLLMQLQADISGIPVIRAESEDITALGTAMAAGAAAGIEIWDINREERELVPSHTFLPTSTSSERNARYTKWKMAVERSLGWALPKRTSAMTDERYRLLASIPGSLFFITSFGLIALSEFLSAGQ</sequence>
<keyword evidence="11" id="KW-0812">Transmembrane</keyword>
<dbReference type="GO" id="GO:0005524">
    <property type="term" value="F:ATP binding"/>
    <property type="evidence" value="ECO:0007669"/>
    <property type="project" value="UniProtKB-KW"/>
</dbReference>
<evidence type="ECO:0000256" key="7">
    <source>
        <dbReference type="ARBA" id="ARBA00022798"/>
    </source>
</evidence>
<dbReference type="EC" id="2.7.1.30" evidence="3"/>
<evidence type="ECO:0000256" key="6">
    <source>
        <dbReference type="ARBA" id="ARBA00022777"/>
    </source>
</evidence>
<evidence type="ECO:0000256" key="8">
    <source>
        <dbReference type="ARBA" id="ARBA00022840"/>
    </source>
</evidence>
<dbReference type="Gene3D" id="3.30.420.40">
    <property type="match status" value="2"/>
</dbReference>
<dbReference type="GO" id="GO:0005739">
    <property type="term" value="C:mitochondrion"/>
    <property type="evidence" value="ECO:0007669"/>
    <property type="project" value="TreeGrafter"/>
</dbReference>
<reference evidence="14" key="2">
    <citation type="submission" date="2022-10" db="EMBL/GenBank/DDBJ databases">
        <authorList>
            <consortium name="ENA_rothamsted_submissions"/>
            <consortium name="culmorum"/>
            <person name="King R."/>
        </authorList>
    </citation>
    <scope>NUCLEOTIDE SEQUENCE</scope>
</reference>
<dbReference type="InterPro" id="IPR042018">
    <property type="entry name" value="GK1-3_metazoan-type"/>
</dbReference>
<evidence type="ECO:0000256" key="11">
    <source>
        <dbReference type="SAM" id="Phobius"/>
    </source>
</evidence>
<keyword evidence="7" id="KW-0319">Glycerol metabolism</keyword>
<evidence type="ECO:0000256" key="3">
    <source>
        <dbReference type="ARBA" id="ARBA00012099"/>
    </source>
</evidence>
<keyword evidence="11" id="KW-0472">Membrane</keyword>